<dbReference type="Gene3D" id="3.10.129.10">
    <property type="entry name" value="Hotdog Thioesterase"/>
    <property type="match status" value="1"/>
</dbReference>
<evidence type="ECO:0000256" key="1">
    <source>
        <dbReference type="ARBA" id="ARBA00023239"/>
    </source>
</evidence>
<comment type="caution">
    <text evidence="2">The sequence shown here is derived from an EMBL/GenBank/DDBJ whole genome shotgun (WGS) entry which is preliminary data.</text>
</comment>
<dbReference type="InterPro" id="IPR013114">
    <property type="entry name" value="FabA_FabZ"/>
</dbReference>
<sequence length="136" mass="14946">MREIESLIPHRNPFLYVDEILSFSREEIVGVKIFSSADAFLAASFPEFNYVPGVVLVESMAQCGGAGVKKLGFSEGLFALAGIDSAQFLKGLVYEKTFTMVIKNIRLSNKLIKQSGVGYCDNAIVVEASWTCVRIQ</sequence>
<dbReference type="CDD" id="cd01288">
    <property type="entry name" value="FabZ"/>
    <property type="match status" value="1"/>
</dbReference>
<dbReference type="PANTHER" id="PTHR30272:SF1">
    <property type="entry name" value="3-HYDROXYACYL-[ACYL-CARRIER-PROTEIN] DEHYDRATASE"/>
    <property type="match status" value="1"/>
</dbReference>
<keyword evidence="1" id="KW-0456">Lyase</keyword>
<dbReference type="InterPro" id="IPR029069">
    <property type="entry name" value="HotDog_dom_sf"/>
</dbReference>
<name>A0ABS1KQW5_9BACT</name>
<gene>
    <name evidence="2" type="ORF">JI741_11590</name>
</gene>
<dbReference type="RefSeq" id="WP_202009433.1">
    <property type="nucleotide sequence ID" value="NZ_JAERRB010000003.1"/>
</dbReference>
<proteinExistence type="predicted"/>
<reference evidence="2 3" key="1">
    <citation type="submission" date="2021-01" db="EMBL/GenBank/DDBJ databases">
        <title>Chryseolinea sp. Jin1 Genome sequencing and assembly.</title>
        <authorList>
            <person name="Kim I."/>
        </authorList>
    </citation>
    <scope>NUCLEOTIDE SEQUENCE [LARGE SCALE GENOMIC DNA]</scope>
    <source>
        <strain evidence="2 3">Jin1</strain>
    </source>
</reference>
<dbReference type="Pfam" id="PF07977">
    <property type="entry name" value="FabA"/>
    <property type="match status" value="1"/>
</dbReference>
<keyword evidence="3" id="KW-1185">Reference proteome</keyword>
<dbReference type="PANTHER" id="PTHR30272">
    <property type="entry name" value="3-HYDROXYACYL-[ACYL-CARRIER-PROTEIN] DEHYDRATASE"/>
    <property type="match status" value="1"/>
</dbReference>
<dbReference type="Proteomes" id="UP000613030">
    <property type="component" value="Unassembled WGS sequence"/>
</dbReference>
<protein>
    <submittedName>
        <fullName evidence="2">Beta-hydroxyacyl-ACP dehydratase</fullName>
    </submittedName>
</protein>
<dbReference type="EMBL" id="JAERRB010000003">
    <property type="protein sequence ID" value="MBL0741865.1"/>
    <property type="molecule type" value="Genomic_DNA"/>
</dbReference>
<evidence type="ECO:0000313" key="3">
    <source>
        <dbReference type="Proteomes" id="UP000613030"/>
    </source>
</evidence>
<accession>A0ABS1KQW5</accession>
<evidence type="ECO:0000313" key="2">
    <source>
        <dbReference type="EMBL" id="MBL0741865.1"/>
    </source>
</evidence>
<dbReference type="SUPFAM" id="SSF54637">
    <property type="entry name" value="Thioesterase/thiol ester dehydrase-isomerase"/>
    <property type="match status" value="1"/>
</dbReference>
<organism evidence="2 3">
    <name type="scientific">Chryseolinea lacunae</name>
    <dbReference type="NCBI Taxonomy" id="2801331"/>
    <lineage>
        <taxon>Bacteria</taxon>
        <taxon>Pseudomonadati</taxon>
        <taxon>Bacteroidota</taxon>
        <taxon>Cytophagia</taxon>
        <taxon>Cytophagales</taxon>
        <taxon>Fulvivirgaceae</taxon>
        <taxon>Chryseolinea</taxon>
    </lineage>
</organism>